<dbReference type="AlphaFoldDB" id="A0A8K0K461"/>
<protein>
    <submittedName>
        <fullName evidence="2">Uncharacterized protein</fullName>
    </submittedName>
</protein>
<proteinExistence type="predicted"/>
<feature type="transmembrane region" description="Helical" evidence="1">
    <location>
        <begin position="164"/>
        <end position="182"/>
    </location>
</feature>
<keyword evidence="1" id="KW-0812">Transmembrane</keyword>
<keyword evidence="1" id="KW-0472">Membrane</keyword>
<comment type="caution">
    <text evidence="2">The sequence shown here is derived from an EMBL/GenBank/DDBJ whole genome shotgun (WGS) entry which is preliminary data.</text>
</comment>
<evidence type="ECO:0000313" key="2">
    <source>
        <dbReference type="EMBL" id="KAG8228001.1"/>
    </source>
</evidence>
<feature type="transmembrane region" description="Helical" evidence="1">
    <location>
        <begin position="122"/>
        <end position="144"/>
    </location>
</feature>
<reference evidence="2" key="1">
    <citation type="submission" date="2013-04" db="EMBL/GenBank/DDBJ databases">
        <authorList>
            <person name="Qu J."/>
            <person name="Murali S.C."/>
            <person name="Bandaranaike D."/>
            <person name="Bellair M."/>
            <person name="Blankenburg K."/>
            <person name="Chao H."/>
            <person name="Dinh H."/>
            <person name="Doddapaneni H."/>
            <person name="Downs B."/>
            <person name="Dugan-Rocha S."/>
            <person name="Elkadiri S."/>
            <person name="Gnanaolivu R.D."/>
            <person name="Hernandez B."/>
            <person name="Javaid M."/>
            <person name="Jayaseelan J.C."/>
            <person name="Lee S."/>
            <person name="Li M."/>
            <person name="Ming W."/>
            <person name="Munidasa M."/>
            <person name="Muniz J."/>
            <person name="Nguyen L."/>
            <person name="Ongeri F."/>
            <person name="Osuji N."/>
            <person name="Pu L.-L."/>
            <person name="Puazo M."/>
            <person name="Qu C."/>
            <person name="Quiroz J."/>
            <person name="Raj R."/>
            <person name="Weissenberger G."/>
            <person name="Xin Y."/>
            <person name="Zou X."/>
            <person name="Han Y."/>
            <person name="Richards S."/>
            <person name="Worley K."/>
            <person name="Muzny D."/>
            <person name="Gibbs R."/>
        </authorList>
    </citation>
    <scope>NUCLEOTIDE SEQUENCE</scope>
    <source>
        <strain evidence="2">Sampled in the wild</strain>
    </source>
</reference>
<evidence type="ECO:0000256" key="1">
    <source>
        <dbReference type="SAM" id="Phobius"/>
    </source>
</evidence>
<evidence type="ECO:0000313" key="3">
    <source>
        <dbReference type="Proteomes" id="UP000792457"/>
    </source>
</evidence>
<gene>
    <name evidence="2" type="ORF">J437_LFUL007974</name>
</gene>
<feature type="transmembrane region" description="Helical" evidence="1">
    <location>
        <begin position="95"/>
        <end position="116"/>
    </location>
</feature>
<feature type="transmembrane region" description="Helical" evidence="1">
    <location>
        <begin position="194"/>
        <end position="215"/>
    </location>
</feature>
<dbReference type="EMBL" id="KZ308355">
    <property type="protein sequence ID" value="KAG8228001.1"/>
    <property type="molecule type" value="Genomic_DNA"/>
</dbReference>
<organism evidence="2 3">
    <name type="scientific">Ladona fulva</name>
    <name type="common">Scarce chaser dragonfly</name>
    <name type="synonym">Libellula fulva</name>
    <dbReference type="NCBI Taxonomy" id="123851"/>
    <lineage>
        <taxon>Eukaryota</taxon>
        <taxon>Metazoa</taxon>
        <taxon>Ecdysozoa</taxon>
        <taxon>Arthropoda</taxon>
        <taxon>Hexapoda</taxon>
        <taxon>Insecta</taxon>
        <taxon>Pterygota</taxon>
        <taxon>Palaeoptera</taxon>
        <taxon>Odonata</taxon>
        <taxon>Epiprocta</taxon>
        <taxon>Anisoptera</taxon>
        <taxon>Libelluloidea</taxon>
        <taxon>Libellulidae</taxon>
        <taxon>Ladona</taxon>
    </lineage>
</organism>
<feature type="non-terminal residue" evidence="2">
    <location>
        <position position="1"/>
    </location>
</feature>
<keyword evidence="1" id="KW-1133">Transmembrane helix</keyword>
<accession>A0A8K0K461</accession>
<keyword evidence="3" id="KW-1185">Reference proteome</keyword>
<dbReference type="Proteomes" id="UP000792457">
    <property type="component" value="Unassembled WGS sequence"/>
</dbReference>
<reference evidence="2" key="2">
    <citation type="submission" date="2017-10" db="EMBL/GenBank/DDBJ databases">
        <title>Ladona fulva Genome sequencing and assembly.</title>
        <authorList>
            <person name="Murali S."/>
            <person name="Richards S."/>
            <person name="Bandaranaike D."/>
            <person name="Bellair M."/>
            <person name="Blankenburg K."/>
            <person name="Chao H."/>
            <person name="Dinh H."/>
            <person name="Doddapaneni H."/>
            <person name="Dugan-Rocha S."/>
            <person name="Elkadiri S."/>
            <person name="Gnanaolivu R."/>
            <person name="Hernandez B."/>
            <person name="Skinner E."/>
            <person name="Javaid M."/>
            <person name="Lee S."/>
            <person name="Li M."/>
            <person name="Ming W."/>
            <person name="Munidasa M."/>
            <person name="Muniz J."/>
            <person name="Nguyen L."/>
            <person name="Hughes D."/>
            <person name="Osuji N."/>
            <person name="Pu L.-L."/>
            <person name="Puazo M."/>
            <person name="Qu C."/>
            <person name="Quiroz J."/>
            <person name="Raj R."/>
            <person name="Weissenberger G."/>
            <person name="Xin Y."/>
            <person name="Zou X."/>
            <person name="Han Y."/>
            <person name="Worley K."/>
            <person name="Muzny D."/>
            <person name="Gibbs R."/>
        </authorList>
    </citation>
    <scope>NUCLEOTIDE SEQUENCE</scope>
    <source>
        <strain evidence="2">Sampled in the wild</strain>
    </source>
</reference>
<name>A0A8K0K461_LADFU</name>
<sequence>MDHNRSCYSSDISCRYLSSFPERDYKFQHYSTSSYHWTNEDRLNDDWDFSSSDSDINVPDSPYESSQQFKKSLQLWKLQLRRRIKILSEGSRNPILYLTMVIFALFLLEMLLNVLLQRSLTALHTFFMSLTVFRFYCQFVLRVFPDFPPCVPYSLDGKRRYFRLLKWLSMTFYLTGLSFTWFNKTYSHEGHYISWHGIIGQLFLLFQFLSDNRIIPSGLLKPLKRYIT</sequence>